<dbReference type="EMBL" id="CM000131">
    <property type="protein sequence ID" value="EEC80151.1"/>
    <property type="molecule type" value="Genomic_DNA"/>
</dbReference>
<evidence type="ECO:0000313" key="2">
    <source>
        <dbReference type="EMBL" id="EEC80151.1"/>
    </source>
</evidence>
<feature type="region of interest" description="Disordered" evidence="1">
    <location>
        <begin position="62"/>
        <end position="98"/>
    </location>
</feature>
<proteinExistence type="predicted"/>
<dbReference type="Proteomes" id="UP000007015">
    <property type="component" value="Chromosome 6"/>
</dbReference>
<organism evidence="2 3">
    <name type="scientific">Oryza sativa subsp. indica</name>
    <name type="common">Rice</name>
    <dbReference type="NCBI Taxonomy" id="39946"/>
    <lineage>
        <taxon>Eukaryota</taxon>
        <taxon>Viridiplantae</taxon>
        <taxon>Streptophyta</taxon>
        <taxon>Embryophyta</taxon>
        <taxon>Tracheophyta</taxon>
        <taxon>Spermatophyta</taxon>
        <taxon>Magnoliopsida</taxon>
        <taxon>Liliopsida</taxon>
        <taxon>Poales</taxon>
        <taxon>Poaceae</taxon>
        <taxon>BOP clade</taxon>
        <taxon>Oryzoideae</taxon>
        <taxon>Oryzeae</taxon>
        <taxon>Oryzinae</taxon>
        <taxon>Oryza</taxon>
        <taxon>Oryza sativa</taxon>
    </lineage>
</organism>
<evidence type="ECO:0000313" key="3">
    <source>
        <dbReference type="Proteomes" id="UP000007015"/>
    </source>
</evidence>
<dbReference type="AlphaFoldDB" id="B8B3M2"/>
<gene>
    <name evidence="2" type="ORF">OsI_21960</name>
</gene>
<protein>
    <submittedName>
        <fullName evidence="2">Uncharacterized protein</fullName>
    </submittedName>
</protein>
<sequence length="98" mass="11527">MQCQEHKQMVERRRSTRWYRDFLKDIWMLVGNGFGAELGNSVTGEFVVAEWMWSHSRDGNGMKVLRSSDGKRRRRCDGPPRRREAEPPPLRWAGEPPL</sequence>
<dbReference type="Gramene" id="BGIOSGA022443-TA">
    <property type="protein sequence ID" value="BGIOSGA022443-PA"/>
    <property type="gene ID" value="BGIOSGA022443"/>
</dbReference>
<feature type="compositionally biased region" description="Basic and acidic residues" evidence="1">
    <location>
        <begin position="62"/>
        <end position="86"/>
    </location>
</feature>
<evidence type="ECO:0000256" key="1">
    <source>
        <dbReference type="SAM" id="MobiDB-lite"/>
    </source>
</evidence>
<reference evidence="2 3" key="1">
    <citation type="journal article" date="2005" name="PLoS Biol.">
        <title>The genomes of Oryza sativa: a history of duplications.</title>
        <authorList>
            <person name="Yu J."/>
            <person name="Wang J."/>
            <person name="Lin W."/>
            <person name="Li S."/>
            <person name="Li H."/>
            <person name="Zhou J."/>
            <person name="Ni P."/>
            <person name="Dong W."/>
            <person name="Hu S."/>
            <person name="Zeng C."/>
            <person name="Zhang J."/>
            <person name="Zhang Y."/>
            <person name="Li R."/>
            <person name="Xu Z."/>
            <person name="Li S."/>
            <person name="Li X."/>
            <person name="Zheng H."/>
            <person name="Cong L."/>
            <person name="Lin L."/>
            <person name="Yin J."/>
            <person name="Geng J."/>
            <person name="Li G."/>
            <person name="Shi J."/>
            <person name="Liu J."/>
            <person name="Lv H."/>
            <person name="Li J."/>
            <person name="Wang J."/>
            <person name="Deng Y."/>
            <person name="Ran L."/>
            <person name="Shi X."/>
            <person name="Wang X."/>
            <person name="Wu Q."/>
            <person name="Li C."/>
            <person name="Ren X."/>
            <person name="Wang J."/>
            <person name="Wang X."/>
            <person name="Li D."/>
            <person name="Liu D."/>
            <person name="Zhang X."/>
            <person name="Ji Z."/>
            <person name="Zhao W."/>
            <person name="Sun Y."/>
            <person name="Zhang Z."/>
            <person name="Bao J."/>
            <person name="Han Y."/>
            <person name="Dong L."/>
            <person name="Ji J."/>
            <person name="Chen P."/>
            <person name="Wu S."/>
            <person name="Liu J."/>
            <person name="Xiao Y."/>
            <person name="Bu D."/>
            <person name="Tan J."/>
            <person name="Yang L."/>
            <person name="Ye C."/>
            <person name="Zhang J."/>
            <person name="Xu J."/>
            <person name="Zhou Y."/>
            <person name="Yu Y."/>
            <person name="Zhang B."/>
            <person name="Zhuang S."/>
            <person name="Wei H."/>
            <person name="Liu B."/>
            <person name="Lei M."/>
            <person name="Yu H."/>
            <person name="Li Y."/>
            <person name="Xu H."/>
            <person name="Wei S."/>
            <person name="He X."/>
            <person name="Fang L."/>
            <person name="Zhang Z."/>
            <person name="Zhang Y."/>
            <person name="Huang X."/>
            <person name="Su Z."/>
            <person name="Tong W."/>
            <person name="Li J."/>
            <person name="Tong Z."/>
            <person name="Li S."/>
            <person name="Ye J."/>
            <person name="Wang L."/>
            <person name="Fang L."/>
            <person name="Lei T."/>
            <person name="Chen C."/>
            <person name="Chen H."/>
            <person name="Xu Z."/>
            <person name="Li H."/>
            <person name="Huang H."/>
            <person name="Zhang F."/>
            <person name="Xu H."/>
            <person name="Li N."/>
            <person name="Zhao C."/>
            <person name="Li S."/>
            <person name="Dong L."/>
            <person name="Huang Y."/>
            <person name="Li L."/>
            <person name="Xi Y."/>
            <person name="Qi Q."/>
            <person name="Li W."/>
            <person name="Zhang B."/>
            <person name="Hu W."/>
            <person name="Zhang Y."/>
            <person name="Tian X."/>
            <person name="Jiao Y."/>
            <person name="Liang X."/>
            <person name="Jin J."/>
            <person name="Gao L."/>
            <person name="Zheng W."/>
            <person name="Hao B."/>
            <person name="Liu S."/>
            <person name="Wang W."/>
            <person name="Yuan L."/>
            <person name="Cao M."/>
            <person name="McDermott J."/>
            <person name="Samudrala R."/>
            <person name="Wang J."/>
            <person name="Wong G.K."/>
            <person name="Yang H."/>
        </authorList>
    </citation>
    <scope>NUCLEOTIDE SEQUENCE [LARGE SCALE GENOMIC DNA]</scope>
    <source>
        <strain evidence="3">cv. 93-11</strain>
    </source>
</reference>
<accession>B8B3M2</accession>
<dbReference type="HOGENOM" id="CLU_2337355_0_0_1"/>
<name>B8B3M2_ORYSI</name>
<keyword evidence="3" id="KW-1185">Reference proteome</keyword>